<evidence type="ECO:0000313" key="3">
    <source>
        <dbReference type="Proteomes" id="UP000555407"/>
    </source>
</evidence>
<dbReference type="RefSeq" id="WP_167205387.1">
    <property type="nucleotide sequence ID" value="NZ_JAASRO010000001.1"/>
</dbReference>
<protein>
    <recommendedName>
        <fullName evidence="4">DUF222 domain-containing protein</fullName>
    </recommendedName>
</protein>
<dbReference type="AlphaFoldDB" id="A0A7X5V7R1"/>
<evidence type="ECO:0008006" key="4">
    <source>
        <dbReference type="Google" id="ProtNLM"/>
    </source>
</evidence>
<gene>
    <name evidence="2" type="ORF">BJY22_001907</name>
</gene>
<evidence type="ECO:0000256" key="1">
    <source>
        <dbReference type="SAM" id="MobiDB-lite"/>
    </source>
</evidence>
<name>A0A7X5V7R1_9ACTN</name>
<dbReference type="EMBL" id="JAASRO010000001">
    <property type="protein sequence ID" value="NIK56190.1"/>
    <property type="molecule type" value="Genomic_DNA"/>
</dbReference>
<reference evidence="2 3" key="1">
    <citation type="submission" date="2020-03" db="EMBL/GenBank/DDBJ databases">
        <title>Sequencing the genomes of 1000 actinobacteria strains.</title>
        <authorList>
            <person name="Klenk H.-P."/>
        </authorList>
    </citation>
    <scope>NUCLEOTIDE SEQUENCE [LARGE SCALE GENOMIC DNA]</scope>
    <source>
        <strain evidence="2 3">DSM 45490</strain>
    </source>
</reference>
<comment type="caution">
    <text evidence="2">The sequence shown here is derived from an EMBL/GenBank/DDBJ whole genome shotgun (WGS) entry which is preliminary data.</text>
</comment>
<feature type="region of interest" description="Disordered" evidence="1">
    <location>
        <begin position="562"/>
        <end position="618"/>
    </location>
</feature>
<evidence type="ECO:0000313" key="2">
    <source>
        <dbReference type="EMBL" id="NIK56190.1"/>
    </source>
</evidence>
<accession>A0A7X5V7R1</accession>
<feature type="region of interest" description="Disordered" evidence="1">
    <location>
        <begin position="255"/>
        <end position="328"/>
    </location>
</feature>
<sequence length="665" mass="70493">MFETGLEELSDRDLLAAAAEYAQDQEHAAVGILRAALAFADRNAVLEDHEPLPGCERLVVYGGEGCPGVAEFAPVEFGAVIGISSGAAAALIGEALALRHRLPRVWAAVLSGHAVSWRARKIAHACLTLSLDAAAIVDRRVAGIVNTLTPGRLRSIVTAAVWEADPDQARAAAEAAAKSRGVFVAQSDEHGTKRILIRAASGAAIRFDATIEDLAWALAVLGDTDPLDQRRAEAVDWIADPAAAQQLLNTARDLAHTQTTPTPTDRSDTADTADTPGTAMSSDASPVAEEFRQEASGATPDGVEETGRDRVGYRAAEGSGGNWGGGRWDDGCGDGWEGRGGMAGPKCHDAPTRSRDAARDPRAGDIAATPPADRNHRPASHSASHSATDCATDCADDLVDDLANDPSGEPFDGGVSTPVDGVVGSDADGDADRDARFTRRVLAGTLQARLAAIKRDAYRHGLGAGSDGRSRRNRHTLYVHLTDKTLATGNGVLRVEELGPMLASQLTELLGHDQVVVKPVIDLHDQVSVHSYEIPDRIRERVRLRHPVDMFPYGTAEATVSMDQDHITPYKHSKIGPPGRTGSRDRTGPPEPSGRPGRTGPPGKPGQTSVDNLIPHSRLHHRAKTFGGWRNRRLPSGGIEWISPHGFRFIVDHTGTHPISPAPGP</sequence>
<organism evidence="2 3">
    <name type="scientific">Kribbella shirazensis</name>
    <dbReference type="NCBI Taxonomy" id="1105143"/>
    <lineage>
        <taxon>Bacteria</taxon>
        <taxon>Bacillati</taxon>
        <taxon>Actinomycetota</taxon>
        <taxon>Actinomycetes</taxon>
        <taxon>Propionibacteriales</taxon>
        <taxon>Kribbellaceae</taxon>
        <taxon>Kribbella</taxon>
    </lineage>
</organism>
<feature type="compositionally biased region" description="Low complexity" evidence="1">
    <location>
        <begin position="256"/>
        <end position="279"/>
    </location>
</feature>
<feature type="compositionally biased region" description="Basic and acidic residues" evidence="1">
    <location>
        <begin position="346"/>
        <end position="363"/>
    </location>
</feature>
<keyword evidence="3" id="KW-1185">Reference proteome</keyword>
<proteinExistence type="predicted"/>
<dbReference type="Proteomes" id="UP000555407">
    <property type="component" value="Unassembled WGS sequence"/>
</dbReference>
<feature type="region of interest" description="Disordered" evidence="1">
    <location>
        <begin position="342"/>
        <end position="388"/>
    </location>
</feature>